<organism evidence="12 13">
    <name type="scientific">Fusarium mundagurra</name>
    <dbReference type="NCBI Taxonomy" id="1567541"/>
    <lineage>
        <taxon>Eukaryota</taxon>
        <taxon>Fungi</taxon>
        <taxon>Dikarya</taxon>
        <taxon>Ascomycota</taxon>
        <taxon>Pezizomycotina</taxon>
        <taxon>Sordariomycetes</taxon>
        <taxon>Hypocreomycetidae</taxon>
        <taxon>Hypocreales</taxon>
        <taxon>Nectriaceae</taxon>
        <taxon>Fusarium</taxon>
        <taxon>Fusarium fujikuroi species complex</taxon>
    </lineage>
</organism>
<dbReference type="FunFam" id="1.20.1250.20:FF:000436">
    <property type="entry name" value="MFS transporter, putative"/>
    <property type="match status" value="1"/>
</dbReference>
<evidence type="ECO:0000256" key="2">
    <source>
        <dbReference type="ARBA" id="ARBA00008335"/>
    </source>
</evidence>
<comment type="subcellular location">
    <subcellularLocation>
        <location evidence="1">Endomembrane system</location>
        <topology evidence="1">Multi-pass membrane protein</topology>
    </subcellularLocation>
</comment>
<evidence type="ECO:0000259" key="10">
    <source>
        <dbReference type="PROSITE" id="PS50405"/>
    </source>
</evidence>
<keyword evidence="5 8" id="KW-1133">Transmembrane helix</keyword>
<evidence type="ECO:0000313" key="12">
    <source>
        <dbReference type="EMBL" id="KAF5720956.1"/>
    </source>
</evidence>
<evidence type="ECO:0000256" key="4">
    <source>
        <dbReference type="ARBA" id="ARBA00022692"/>
    </source>
</evidence>
<evidence type="ECO:0000313" key="13">
    <source>
        <dbReference type="Proteomes" id="UP000544331"/>
    </source>
</evidence>
<dbReference type="Proteomes" id="UP000544331">
    <property type="component" value="Unassembled WGS sequence"/>
</dbReference>
<dbReference type="GO" id="GO:0005886">
    <property type="term" value="C:plasma membrane"/>
    <property type="evidence" value="ECO:0007669"/>
    <property type="project" value="TreeGrafter"/>
</dbReference>
<evidence type="ECO:0000256" key="8">
    <source>
        <dbReference type="SAM" id="Phobius"/>
    </source>
</evidence>
<feature type="transmembrane region" description="Helical" evidence="8">
    <location>
        <begin position="179"/>
        <end position="198"/>
    </location>
</feature>
<comment type="caution">
    <text evidence="12">The sequence shown here is derived from an EMBL/GenBank/DDBJ whole genome shotgun (WGS) entry which is preliminary data.</text>
</comment>
<feature type="transmembrane region" description="Helical" evidence="8">
    <location>
        <begin position="375"/>
        <end position="400"/>
    </location>
</feature>
<dbReference type="AlphaFoldDB" id="A0A8H6DKN1"/>
<dbReference type="Pfam" id="PF00043">
    <property type="entry name" value="GST_C"/>
    <property type="match status" value="1"/>
</dbReference>
<dbReference type="Gene3D" id="1.20.1050.10">
    <property type="match status" value="1"/>
</dbReference>
<evidence type="ECO:0000256" key="6">
    <source>
        <dbReference type="ARBA" id="ARBA00023136"/>
    </source>
</evidence>
<feature type="transmembrane region" description="Helical" evidence="8">
    <location>
        <begin position="219"/>
        <end position="240"/>
    </location>
</feature>
<evidence type="ECO:0000259" key="9">
    <source>
        <dbReference type="PROSITE" id="PS50404"/>
    </source>
</evidence>
<feature type="transmembrane region" description="Helical" evidence="8">
    <location>
        <begin position="148"/>
        <end position="167"/>
    </location>
</feature>
<dbReference type="Gene3D" id="1.20.1250.20">
    <property type="entry name" value="MFS general substrate transporter like domains"/>
    <property type="match status" value="1"/>
</dbReference>
<dbReference type="InterPro" id="IPR020846">
    <property type="entry name" value="MFS_dom"/>
</dbReference>
<comment type="similarity">
    <text evidence="2">Belongs to the major facilitator superfamily.</text>
</comment>
<dbReference type="FunFam" id="1.20.1720.10:FF:000013">
    <property type="entry name" value="Related to multidrug resistance proteins"/>
    <property type="match status" value="1"/>
</dbReference>
<dbReference type="Pfam" id="PF07690">
    <property type="entry name" value="MFS_1"/>
    <property type="match status" value="1"/>
</dbReference>
<dbReference type="SUPFAM" id="SSF52833">
    <property type="entry name" value="Thioredoxin-like"/>
    <property type="match status" value="1"/>
</dbReference>
<feature type="domain" description="GST C-terminal" evidence="10">
    <location>
        <begin position="565"/>
        <end position="686"/>
    </location>
</feature>
<feature type="transmembrane region" description="Helical" evidence="8">
    <location>
        <begin position="246"/>
        <end position="264"/>
    </location>
</feature>
<feature type="domain" description="GST N-terminal" evidence="9">
    <location>
        <begin position="445"/>
        <end position="544"/>
    </location>
</feature>
<dbReference type="GO" id="GO:0046943">
    <property type="term" value="F:carboxylic acid transmembrane transporter activity"/>
    <property type="evidence" value="ECO:0007669"/>
    <property type="project" value="UniProtKB-ARBA"/>
</dbReference>
<evidence type="ECO:0000256" key="3">
    <source>
        <dbReference type="ARBA" id="ARBA00022448"/>
    </source>
</evidence>
<dbReference type="SUPFAM" id="SSF103473">
    <property type="entry name" value="MFS general substrate transporter"/>
    <property type="match status" value="1"/>
</dbReference>
<dbReference type="InterPro" id="IPR036249">
    <property type="entry name" value="Thioredoxin-like_sf"/>
</dbReference>
<dbReference type="InterPro" id="IPR010987">
    <property type="entry name" value="Glutathione-S-Trfase_C-like"/>
</dbReference>
<dbReference type="SUPFAM" id="SSF47616">
    <property type="entry name" value="GST C-terminal domain-like"/>
    <property type="match status" value="1"/>
</dbReference>
<dbReference type="PANTHER" id="PTHR23501">
    <property type="entry name" value="MAJOR FACILITATOR SUPERFAMILY"/>
    <property type="match status" value="1"/>
</dbReference>
<dbReference type="InterPro" id="IPR004045">
    <property type="entry name" value="Glutathione_S-Trfase_N"/>
</dbReference>
<accession>A0A8H6DKN1</accession>
<dbReference type="PANTHER" id="PTHR23501:SF78">
    <property type="entry name" value="MAJOR FACILITATOR SUPERFAMILY (MFS) PROFILE DOMAIN-CONTAINING PROTEIN-RELATED"/>
    <property type="match status" value="1"/>
</dbReference>
<dbReference type="PROSITE" id="PS50405">
    <property type="entry name" value="GST_CTER"/>
    <property type="match status" value="1"/>
</dbReference>
<feature type="transmembrane region" description="Helical" evidence="8">
    <location>
        <begin position="351"/>
        <end position="369"/>
    </location>
</feature>
<gene>
    <name evidence="12" type="ORF">FMUND_3859</name>
</gene>
<reference evidence="12 13" key="1">
    <citation type="submission" date="2020-05" db="EMBL/GenBank/DDBJ databases">
        <title>Identification and distribution of gene clusters putatively required for synthesis of sphingolipid metabolism inhibitors in phylogenetically diverse species of the filamentous fungus Fusarium.</title>
        <authorList>
            <person name="Kim H.-S."/>
            <person name="Busman M."/>
            <person name="Brown D.W."/>
            <person name="Divon H."/>
            <person name="Uhlig S."/>
            <person name="Proctor R.H."/>
        </authorList>
    </citation>
    <scope>NUCLEOTIDE SEQUENCE [LARGE SCALE GENOMIC DNA]</scope>
    <source>
        <strain evidence="12 13">NRRL 66235</strain>
    </source>
</reference>
<dbReference type="PROSITE" id="PS50404">
    <property type="entry name" value="GST_NTER"/>
    <property type="match status" value="1"/>
</dbReference>
<feature type="domain" description="Major facilitator superfamily (MFS) profile" evidence="11">
    <location>
        <begin position="25"/>
        <end position="477"/>
    </location>
</feature>
<dbReference type="InterPro" id="IPR036259">
    <property type="entry name" value="MFS_trans_sf"/>
</dbReference>
<dbReference type="EMBL" id="JAAOAN010000122">
    <property type="protein sequence ID" value="KAF5720956.1"/>
    <property type="molecule type" value="Genomic_DNA"/>
</dbReference>
<dbReference type="InterPro" id="IPR004046">
    <property type="entry name" value="GST_C"/>
</dbReference>
<keyword evidence="13" id="KW-1185">Reference proteome</keyword>
<dbReference type="OrthoDB" id="10021397at2759"/>
<keyword evidence="3" id="KW-0813">Transport</keyword>
<dbReference type="GO" id="GO:0012505">
    <property type="term" value="C:endomembrane system"/>
    <property type="evidence" value="ECO:0007669"/>
    <property type="project" value="UniProtKB-SubCell"/>
</dbReference>
<dbReference type="Gene3D" id="1.20.1720.10">
    <property type="entry name" value="Multidrug resistance protein D"/>
    <property type="match status" value="1"/>
</dbReference>
<dbReference type="PROSITE" id="PS50850">
    <property type="entry name" value="MFS"/>
    <property type="match status" value="1"/>
</dbReference>
<evidence type="ECO:0000256" key="1">
    <source>
        <dbReference type="ARBA" id="ARBA00004127"/>
    </source>
</evidence>
<proteinExistence type="inferred from homology"/>
<keyword evidence="7" id="KW-0325">Glycoprotein</keyword>
<feature type="transmembrane region" description="Helical" evidence="8">
    <location>
        <begin position="115"/>
        <end position="136"/>
    </location>
</feature>
<dbReference type="Gene3D" id="3.40.30.10">
    <property type="entry name" value="Glutaredoxin"/>
    <property type="match status" value="1"/>
</dbReference>
<keyword evidence="4 8" id="KW-0812">Transmembrane</keyword>
<protein>
    <submittedName>
        <fullName evidence="12">Tetracycline efflux (Otrb)</fullName>
    </submittedName>
</protein>
<dbReference type="InterPro" id="IPR036282">
    <property type="entry name" value="Glutathione-S-Trfase_C_sf"/>
</dbReference>
<feature type="transmembrane region" description="Helical" evidence="8">
    <location>
        <begin position="284"/>
        <end position="301"/>
    </location>
</feature>
<name>A0A8H6DKN1_9HYPO</name>
<sequence length="686" mass="75124">MVLTKDEKALHDQVNILPRRQLVIALATLSSALLLVTIDQNGISVTLPTIAKDLNAEATISWAGTSSLIANTCFQMLYGRLSDVFGRKVVFICAALLLCVSDLLCSFSQNAVMFYVFRALAGIGGGGVLNLNNIIISDIVSLEQRGKIQGITGATVGLGNIIGPFIAAGIMERSSWRGFFWLLTPLSFLTAVLSFFFLPSKPPTISFKEGITKIDWVGSWVSGVGIVLLLIPISGGGSYFSWDSPLSISFLAIGGSLFLAFIGWEWKMAKLPMMPVDIYKNSSISIMLAQNFLLGAVYQSYLYYVPLYLQNPHQYSAMKSAAIYTPLVAAQMIASVGSGQYISHRLRYGEVLIFGFAVWTLGAGLALLLTRHSSIAVIAVILGVIGMGVGCIFQPTLIALQAHSPKSRRAVIISNRNFYRCIGGACGLAISAAVLQAQLRATLPAEYKDLASSTYVLPESMRQVPAVLDAYITAHAMLEKRLDWEYRCVNIIKGETRGSQHRKRHPFGKVPIFDVVDDQGETVIRIRESRAIARYVAVTFPGQRNDLMPDISNASAMAAFEEAASIEANYCSTKAFQYASDILIKPLLGIPRLDKDTLQDIWEAFNDDLKVVDTILSSRKYLAGSDFTLADVWSMPWVSLLIGLKGGADNFLSGLPHLRRWWDTVSARPAWQEASKLMQEALQTLR</sequence>
<evidence type="ECO:0000256" key="5">
    <source>
        <dbReference type="ARBA" id="ARBA00022989"/>
    </source>
</evidence>
<feature type="transmembrane region" description="Helical" evidence="8">
    <location>
        <begin position="321"/>
        <end position="339"/>
    </location>
</feature>
<feature type="transmembrane region" description="Helical" evidence="8">
    <location>
        <begin position="89"/>
        <end position="109"/>
    </location>
</feature>
<evidence type="ECO:0000256" key="7">
    <source>
        <dbReference type="ARBA" id="ARBA00023180"/>
    </source>
</evidence>
<feature type="transmembrane region" description="Helical" evidence="8">
    <location>
        <begin position="21"/>
        <end position="38"/>
    </location>
</feature>
<evidence type="ECO:0000259" key="11">
    <source>
        <dbReference type="PROSITE" id="PS50850"/>
    </source>
</evidence>
<dbReference type="InterPro" id="IPR011701">
    <property type="entry name" value="MFS"/>
</dbReference>
<keyword evidence="6 8" id="KW-0472">Membrane</keyword>